<dbReference type="Pfam" id="PF17782">
    <property type="entry name" value="WHD_DprA"/>
    <property type="match status" value="1"/>
</dbReference>
<comment type="similarity">
    <text evidence="1">Belongs to the DprA/Smf family.</text>
</comment>
<dbReference type="InterPro" id="IPR057666">
    <property type="entry name" value="DrpA_SLOG"/>
</dbReference>
<dbReference type="AlphaFoldDB" id="A0A7X9RYS6"/>
<dbReference type="InterPro" id="IPR036388">
    <property type="entry name" value="WH-like_DNA-bd_sf"/>
</dbReference>
<dbReference type="PANTHER" id="PTHR43022:SF1">
    <property type="entry name" value="PROTEIN SMF"/>
    <property type="match status" value="1"/>
</dbReference>
<sequence>MTDTQKIYELWLNDINGIGGATCKQLISHLESAENVYNSSYKELISIPNIGEFLTKSILNAKNKLDNAEKELKLAEVNNTRVLTYMDKEFPKRLKMQKDAPYLIYVKGKAVGLNASKNIAIVGSRAATNYGHYVTKRIVEKLSEIPGVNIISGLAYGIDIHAHRASLEYKMGTIGVMANGLKSVYPRVHQKTVNEMLADNKSGLISENSMLSLPDAPKFPARNRIIAALADVVIVVQAKKRGGALITADIANSYHKDVFAVPGLITDPLAEGCNNLIKYKKAHLFSSIEDILTEMNWSRDSNSSNQMSLFQKNNLTAIEQKITKIIFDHPLQIEEIAIQTQIPLPKLASLLLQLELKGVVKLKAGNIYTLN</sequence>
<dbReference type="NCBIfam" id="TIGR00732">
    <property type="entry name" value="dprA"/>
    <property type="match status" value="1"/>
</dbReference>
<accession>A0A7X9RYS6</accession>
<keyword evidence="2" id="KW-0175">Coiled coil</keyword>
<organism evidence="5 6">
    <name type="scientific">Flammeovirga aprica JL-4</name>
    <dbReference type="NCBI Taxonomy" id="694437"/>
    <lineage>
        <taxon>Bacteria</taxon>
        <taxon>Pseudomonadati</taxon>
        <taxon>Bacteroidota</taxon>
        <taxon>Cytophagia</taxon>
        <taxon>Cytophagales</taxon>
        <taxon>Flammeovirgaceae</taxon>
        <taxon>Flammeovirga</taxon>
    </lineage>
</organism>
<gene>
    <name evidence="5" type="primary">dprA</name>
    <name evidence="5" type="ORF">HHU12_25175</name>
</gene>
<dbReference type="Pfam" id="PF02481">
    <property type="entry name" value="DNA_processg_A"/>
    <property type="match status" value="1"/>
</dbReference>
<dbReference type="EMBL" id="JABANE010000092">
    <property type="protein sequence ID" value="NME71282.1"/>
    <property type="molecule type" value="Genomic_DNA"/>
</dbReference>
<name>A0A7X9RYS6_9BACT</name>
<dbReference type="InterPro" id="IPR010994">
    <property type="entry name" value="RuvA_2-like"/>
</dbReference>
<dbReference type="Gene3D" id="1.10.10.10">
    <property type="entry name" value="Winged helix-like DNA-binding domain superfamily/Winged helix DNA-binding domain"/>
    <property type="match status" value="1"/>
</dbReference>
<comment type="caution">
    <text evidence="5">The sequence shown here is derived from an EMBL/GenBank/DDBJ whole genome shotgun (WGS) entry which is preliminary data.</text>
</comment>
<dbReference type="SUPFAM" id="SSF47781">
    <property type="entry name" value="RuvA domain 2-like"/>
    <property type="match status" value="1"/>
</dbReference>
<dbReference type="InterPro" id="IPR041614">
    <property type="entry name" value="DprA_WH"/>
</dbReference>
<dbReference type="PANTHER" id="PTHR43022">
    <property type="entry name" value="PROTEIN SMF"/>
    <property type="match status" value="1"/>
</dbReference>
<evidence type="ECO:0000256" key="2">
    <source>
        <dbReference type="SAM" id="Coils"/>
    </source>
</evidence>
<evidence type="ECO:0000313" key="6">
    <source>
        <dbReference type="Proteomes" id="UP000576082"/>
    </source>
</evidence>
<proteinExistence type="inferred from homology"/>
<evidence type="ECO:0000259" key="4">
    <source>
        <dbReference type="Pfam" id="PF17782"/>
    </source>
</evidence>
<evidence type="ECO:0000259" key="3">
    <source>
        <dbReference type="Pfam" id="PF02481"/>
    </source>
</evidence>
<dbReference type="SUPFAM" id="SSF102405">
    <property type="entry name" value="MCP/YpsA-like"/>
    <property type="match status" value="1"/>
</dbReference>
<feature type="coiled-coil region" evidence="2">
    <location>
        <begin position="51"/>
        <end position="78"/>
    </location>
</feature>
<dbReference type="Gene3D" id="3.40.50.450">
    <property type="match status" value="1"/>
</dbReference>
<feature type="domain" description="DprA winged helix" evidence="4">
    <location>
        <begin position="314"/>
        <end position="365"/>
    </location>
</feature>
<dbReference type="Pfam" id="PF14520">
    <property type="entry name" value="HHH_5"/>
    <property type="match status" value="1"/>
</dbReference>
<dbReference type="RefSeq" id="WP_169659501.1">
    <property type="nucleotide sequence ID" value="NZ_JABANE010000092.1"/>
</dbReference>
<evidence type="ECO:0000313" key="5">
    <source>
        <dbReference type="EMBL" id="NME71282.1"/>
    </source>
</evidence>
<protein>
    <submittedName>
        <fullName evidence="5">DNA-protecting protein DprA</fullName>
    </submittedName>
</protein>
<evidence type="ECO:0000256" key="1">
    <source>
        <dbReference type="ARBA" id="ARBA00006525"/>
    </source>
</evidence>
<reference evidence="5 6" key="1">
    <citation type="submission" date="2020-04" db="EMBL/GenBank/DDBJ databases">
        <title>Flammeovirga sp. SR4, a novel species isolated from seawater.</title>
        <authorList>
            <person name="Wang X."/>
        </authorList>
    </citation>
    <scope>NUCLEOTIDE SEQUENCE [LARGE SCALE GENOMIC DNA]</scope>
    <source>
        <strain evidence="5 6">ATCC 23126</strain>
    </source>
</reference>
<dbReference type="Proteomes" id="UP000576082">
    <property type="component" value="Unassembled WGS sequence"/>
</dbReference>
<dbReference type="InterPro" id="IPR003488">
    <property type="entry name" value="DprA"/>
</dbReference>
<dbReference type="GO" id="GO:0009294">
    <property type="term" value="P:DNA-mediated transformation"/>
    <property type="evidence" value="ECO:0007669"/>
    <property type="project" value="InterPro"/>
</dbReference>
<feature type="domain" description="Smf/DprA SLOG" evidence="3">
    <location>
        <begin position="82"/>
        <end position="295"/>
    </location>
</feature>
<keyword evidence="6" id="KW-1185">Reference proteome</keyword>